<comment type="caution">
    <text evidence="1">The sequence shown here is derived from an EMBL/GenBank/DDBJ whole genome shotgun (WGS) entry which is preliminary data.</text>
</comment>
<keyword evidence="1" id="KW-0489">Methyltransferase</keyword>
<evidence type="ECO:0000313" key="2">
    <source>
        <dbReference type="Proteomes" id="UP001151088"/>
    </source>
</evidence>
<keyword evidence="1" id="KW-0808">Transferase</keyword>
<organism evidence="1 2">
    <name type="scientific">Ancylobacter mangrovi</name>
    <dbReference type="NCBI Taxonomy" id="2972472"/>
    <lineage>
        <taxon>Bacteria</taxon>
        <taxon>Pseudomonadati</taxon>
        <taxon>Pseudomonadota</taxon>
        <taxon>Alphaproteobacteria</taxon>
        <taxon>Hyphomicrobiales</taxon>
        <taxon>Xanthobacteraceae</taxon>
        <taxon>Ancylobacter</taxon>
    </lineage>
</organism>
<evidence type="ECO:0000313" key="1">
    <source>
        <dbReference type="EMBL" id="MCS0497065.1"/>
    </source>
</evidence>
<sequence length="171" mass="19070">MSDTSPSEISRLEKTLFRLQAQHACLAYAFEAIADRPGPVVELGLGLGRTFDHLRRHLRGREIFVFDRVNKAYEDCRPDPAHLFLGEIEETLPALGERLAGRVVLANSDLGSFDRELNRRVAAMSARLLPPVMAPGGIVMSDLPLELDGFEALPLPPGAREGRYYLYRRPS</sequence>
<gene>
    <name evidence="1" type="ORF">NVS89_18420</name>
</gene>
<dbReference type="Gene3D" id="3.40.50.150">
    <property type="entry name" value="Vaccinia Virus protein VP39"/>
    <property type="match status" value="1"/>
</dbReference>
<protein>
    <submittedName>
        <fullName evidence="1">Class I SAM-dependent methyltransferase</fullName>
    </submittedName>
</protein>
<dbReference type="GO" id="GO:0008168">
    <property type="term" value="F:methyltransferase activity"/>
    <property type="evidence" value="ECO:0007669"/>
    <property type="project" value="UniProtKB-KW"/>
</dbReference>
<dbReference type="InterPro" id="IPR029063">
    <property type="entry name" value="SAM-dependent_MTases_sf"/>
</dbReference>
<dbReference type="EMBL" id="JANTHZ010000009">
    <property type="protein sequence ID" value="MCS0497065.1"/>
    <property type="molecule type" value="Genomic_DNA"/>
</dbReference>
<dbReference type="AlphaFoldDB" id="A0A9X2PFN4"/>
<reference evidence="1" key="1">
    <citation type="submission" date="2022-08" db="EMBL/GenBank/DDBJ databases">
        <authorList>
            <person name="Li F."/>
        </authorList>
    </citation>
    <scope>NUCLEOTIDE SEQUENCE</scope>
    <source>
        <strain evidence="1">MQZ15Z-1</strain>
    </source>
</reference>
<name>A0A9X2PFN4_9HYPH</name>
<dbReference type="RefSeq" id="WP_258734218.1">
    <property type="nucleotide sequence ID" value="NZ_JANTHZ010000009.1"/>
</dbReference>
<keyword evidence="2" id="KW-1185">Reference proteome</keyword>
<dbReference type="SUPFAM" id="SSF53335">
    <property type="entry name" value="S-adenosyl-L-methionine-dependent methyltransferases"/>
    <property type="match status" value="1"/>
</dbReference>
<dbReference type="Proteomes" id="UP001151088">
    <property type="component" value="Unassembled WGS sequence"/>
</dbReference>
<accession>A0A9X2PFN4</accession>
<dbReference type="InterPro" id="IPR025690">
    <property type="entry name" value="Methyltransf_put"/>
</dbReference>
<dbReference type="GO" id="GO:0032259">
    <property type="term" value="P:methylation"/>
    <property type="evidence" value="ECO:0007669"/>
    <property type="project" value="UniProtKB-KW"/>
</dbReference>
<dbReference type="Pfam" id="PF12692">
    <property type="entry name" value="Methyltransf_17"/>
    <property type="match status" value="1"/>
</dbReference>
<proteinExistence type="predicted"/>